<gene>
    <name evidence="7" type="ORF">SVIM_LOCUS414217</name>
</gene>
<sequence length="758" mass="82872">MAESTDCHKAQQDFPKVLILKPIPFINLVGEQYFASNKFTFLEAYDSSLPLHQFLSTHSPSIKAILSSVGAPPITADILHLLPEVGLVVTTSVGLNQVDLLECRRRGIKVANAGSIFSDDVADFAVGLLIDVLRKVSASDGYVRKGLWATKGDYPLGSKLGGKRIGIVGLGNIGFAVAKRLEAFRCSISYNSRKRKPHVSFPFYESVCELAANCDVLVICCELTDQTHHMINKEVLSALGKEGVIVNIGRGAIINEKEMVQCLVQGEIAGAGLDVFENEPDVPLELFAMDNVVLSPHVAVFTPESFLDLRDLVVGNLEAFFSNKPLLSKFGDWHLLCFTLYLIHKKKSKNFPSPLMADQEEEQDNTGDQNHKPQVLVLKPPPVLSVIGEESFLSNKYQFLKAWESPLPLHQFLTAHAGSIQAILCSGAAPVTDDLLQLLPSVRLVVTASAGTNHIDLEACHRRGISVTNAGNVFSDDGADAAVGLLIDVLRKITASDRYVRQGLWVSEGDYPLGSKLRGKRVGIVGLGGIGLEVAKRLEAFGCNILYTSRKKKTFLSYPFYSGVCQLAAHSDALIICCALTDQTRHMIDKDVFSALGKEGVIVNVGRGAMWTRRKWCGVWCMERLQVPGLDVFENEPDVPKELFELDNVVLSPHRAVFTPESFMALCELVVGNLEAFFSNKPLLSPVMDAGISCATQGSSSHLYPIHTIQMPEVVANCELLIICCDLNDQTRQMIISKEVFLASGKRGLIINVGRGRL</sequence>
<proteinExistence type="predicted"/>
<dbReference type="GO" id="GO:0016618">
    <property type="term" value="F:hydroxypyruvate reductase [NAD(P)H] activity"/>
    <property type="evidence" value="ECO:0007669"/>
    <property type="project" value="UniProtKB-ARBA"/>
</dbReference>
<evidence type="ECO:0000256" key="2">
    <source>
        <dbReference type="ARBA" id="ARBA00023002"/>
    </source>
</evidence>
<dbReference type="InterPro" id="IPR006139">
    <property type="entry name" value="D-isomer_2_OHA_DH_cat_dom"/>
</dbReference>
<dbReference type="Gene3D" id="3.40.50.720">
    <property type="entry name" value="NAD(P)-binding Rossmann-like Domain"/>
    <property type="match status" value="5"/>
</dbReference>
<dbReference type="EMBL" id="CAADRP010001941">
    <property type="protein sequence ID" value="VFU57322.1"/>
    <property type="molecule type" value="Genomic_DNA"/>
</dbReference>
<dbReference type="InterPro" id="IPR006140">
    <property type="entry name" value="D-isomer_DH_NAD-bd"/>
</dbReference>
<protein>
    <recommendedName>
        <fullName evidence="4">glyoxylate reductase (NADP(+))</fullName>
        <ecNumber evidence="4">1.1.1.79</ecNumber>
    </recommendedName>
</protein>
<dbReference type="SUPFAM" id="SSF52283">
    <property type="entry name" value="Formate/glycerate dehydrogenase catalytic domain-like"/>
    <property type="match status" value="2"/>
</dbReference>
<evidence type="ECO:0000256" key="3">
    <source>
        <dbReference type="ARBA" id="ARBA00023027"/>
    </source>
</evidence>
<evidence type="ECO:0000259" key="5">
    <source>
        <dbReference type="Pfam" id="PF00389"/>
    </source>
</evidence>
<accession>A0A6N2MVQ4</accession>
<keyword evidence="1" id="KW-0521">NADP</keyword>
<dbReference type="GO" id="GO:0009853">
    <property type="term" value="P:photorespiration"/>
    <property type="evidence" value="ECO:0007669"/>
    <property type="project" value="UniProtKB-ARBA"/>
</dbReference>
<dbReference type="GO" id="GO:0030267">
    <property type="term" value="F:glyoxylate reductase (NADPH) activity"/>
    <property type="evidence" value="ECO:0007669"/>
    <property type="project" value="UniProtKB-EC"/>
</dbReference>
<dbReference type="EC" id="1.1.1.79" evidence="4"/>
<dbReference type="GO" id="GO:0051287">
    <property type="term" value="F:NAD binding"/>
    <property type="evidence" value="ECO:0007669"/>
    <property type="project" value="InterPro"/>
</dbReference>
<reference evidence="7" key="1">
    <citation type="submission" date="2019-03" db="EMBL/GenBank/DDBJ databases">
        <authorList>
            <person name="Mank J."/>
            <person name="Almeida P."/>
        </authorList>
    </citation>
    <scope>NUCLEOTIDE SEQUENCE</scope>
    <source>
        <strain evidence="7">78183</strain>
    </source>
</reference>
<dbReference type="Pfam" id="PF00389">
    <property type="entry name" value="2-Hacid_dh"/>
    <property type="match status" value="2"/>
</dbReference>
<dbReference type="PANTHER" id="PTHR10996">
    <property type="entry name" value="2-HYDROXYACID DEHYDROGENASE-RELATED"/>
    <property type="match status" value="1"/>
</dbReference>
<keyword evidence="3" id="KW-0520">NAD</keyword>
<feature type="domain" description="D-isomer specific 2-hydroxyacid dehydrogenase NAD-binding" evidence="6">
    <location>
        <begin position="126"/>
        <end position="299"/>
    </location>
</feature>
<organism evidence="7">
    <name type="scientific">Salix viminalis</name>
    <name type="common">Common osier</name>
    <name type="synonym">Basket willow</name>
    <dbReference type="NCBI Taxonomy" id="40686"/>
    <lineage>
        <taxon>Eukaryota</taxon>
        <taxon>Viridiplantae</taxon>
        <taxon>Streptophyta</taxon>
        <taxon>Embryophyta</taxon>
        <taxon>Tracheophyta</taxon>
        <taxon>Spermatophyta</taxon>
        <taxon>Magnoliopsida</taxon>
        <taxon>eudicotyledons</taxon>
        <taxon>Gunneridae</taxon>
        <taxon>Pentapetalae</taxon>
        <taxon>rosids</taxon>
        <taxon>fabids</taxon>
        <taxon>Malpighiales</taxon>
        <taxon>Salicaceae</taxon>
        <taxon>Saliceae</taxon>
        <taxon>Salix</taxon>
    </lineage>
</organism>
<dbReference type="Pfam" id="PF02826">
    <property type="entry name" value="2-Hacid_dh_C"/>
    <property type="match status" value="2"/>
</dbReference>
<dbReference type="SUPFAM" id="SSF51735">
    <property type="entry name" value="NAD(P)-binding Rossmann-fold domains"/>
    <property type="match status" value="2"/>
</dbReference>
<feature type="domain" description="D-isomer specific 2-hydroxyacid dehydrogenase NAD-binding" evidence="6">
    <location>
        <begin position="483"/>
        <end position="656"/>
    </location>
</feature>
<dbReference type="CDD" id="cd12156">
    <property type="entry name" value="HPPR"/>
    <property type="match status" value="2"/>
</dbReference>
<feature type="domain" description="D-isomer specific 2-hydroxyacid dehydrogenase catalytic" evidence="5">
    <location>
        <begin position="62"/>
        <end position="327"/>
    </location>
</feature>
<dbReference type="FunFam" id="3.40.50.720:FF:000213">
    <property type="entry name" value="Putative 2-hydroxyacid dehydrogenase"/>
    <property type="match status" value="2"/>
</dbReference>
<evidence type="ECO:0000256" key="4">
    <source>
        <dbReference type="ARBA" id="ARBA00066661"/>
    </source>
</evidence>
<dbReference type="InterPro" id="IPR036291">
    <property type="entry name" value="NAD(P)-bd_dom_sf"/>
</dbReference>
<dbReference type="PANTHER" id="PTHR10996:SF270">
    <property type="entry name" value="GLYOXYLATE_HYDROXYPYRUVATE REDUCTASE HPR3-LIKE"/>
    <property type="match status" value="1"/>
</dbReference>
<dbReference type="InterPro" id="IPR050223">
    <property type="entry name" value="D-isomer_2-hydroxyacid_DH"/>
</dbReference>
<keyword evidence="2" id="KW-0560">Oxidoreductase</keyword>
<feature type="domain" description="D-isomer specific 2-hydroxyacid dehydrogenase catalytic" evidence="5">
    <location>
        <begin position="415"/>
        <end position="687"/>
    </location>
</feature>
<evidence type="ECO:0000313" key="7">
    <source>
        <dbReference type="EMBL" id="VFU57322.1"/>
    </source>
</evidence>
<name>A0A6N2MVQ4_SALVM</name>
<evidence type="ECO:0000256" key="1">
    <source>
        <dbReference type="ARBA" id="ARBA00022857"/>
    </source>
</evidence>
<dbReference type="AlphaFoldDB" id="A0A6N2MVQ4"/>
<evidence type="ECO:0000259" key="6">
    <source>
        <dbReference type="Pfam" id="PF02826"/>
    </source>
</evidence>
<dbReference type="GO" id="GO:0005829">
    <property type="term" value="C:cytosol"/>
    <property type="evidence" value="ECO:0007669"/>
    <property type="project" value="TreeGrafter"/>
</dbReference>